<dbReference type="Pfam" id="PF01479">
    <property type="entry name" value="S4"/>
    <property type="match status" value="1"/>
</dbReference>
<dbReference type="InterPro" id="IPR001412">
    <property type="entry name" value="aa-tRNA-synth_I_CS"/>
</dbReference>
<keyword evidence="4 10" id="KW-0547">Nucleotide-binding</keyword>
<dbReference type="SMART" id="SM00363">
    <property type="entry name" value="S4"/>
    <property type="match status" value="1"/>
</dbReference>
<comment type="subunit">
    <text evidence="1 10">Homodimer.</text>
</comment>
<comment type="function">
    <text evidence="10">Catalyzes the attachment of tyrosine to tRNA(Tyr) in a two-step reaction: tyrosine is first activated by ATP to form Tyr-AMP and then transferred to the acceptor end of tRNA(Tyr).</text>
</comment>
<dbReference type="InterPro" id="IPR036986">
    <property type="entry name" value="S4_RNA-bd_sf"/>
</dbReference>
<dbReference type="InterPro" id="IPR024108">
    <property type="entry name" value="Tyr-tRNA-ligase_bac_2"/>
</dbReference>
<keyword evidence="2 10" id="KW-0963">Cytoplasm</keyword>
<evidence type="ECO:0000313" key="13">
    <source>
        <dbReference type="EMBL" id="KTD75709.1"/>
    </source>
</evidence>
<evidence type="ECO:0000313" key="14">
    <source>
        <dbReference type="Proteomes" id="UP000054729"/>
    </source>
</evidence>
<protein>
    <recommendedName>
        <fullName evidence="10">Tyrosine--tRNA ligase</fullName>
        <ecNumber evidence="10">6.1.1.1</ecNumber>
    </recommendedName>
    <alternativeName>
        <fullName evidence="10">Tyrosyl-tRNA synthetase</fullName>
        <shortName evidence="10">TyrRS</shortName>
    </alternativeName>
</protein>
<dbReference type="OrthoDB" id="9804243at2"/>
<dbReference type="CDD" id="cd00165">
    <property type="entry name" value="S4"/>
    <property type="match status" value="1"/>
</dbReference>
<evidence type="ECO:0000256" key="6">
    <source>
        <dbReference type="ARBA" id="ARBA00022884"/>
    </source>
</evidence>
<dbReference type="PROSITE" id="PS50889">
    <property type="entry name" value="S4"/>
    <property type="match status" value="1"/>
</dbReference>
<dbReference type="InterPro" id="IPR014729">
    <property type="entry name" value="Rossmann-like_a/b/a_fold"/>
</dbReference>
<keyword evidence="8 10" id="KW-0030">Aminoacyl-tRNA synthetase</keyword>
<gene>
    <name evidence="10" type="primary">tyrS</name>
    <name evidence="13" type="ORF">Lwal_2647</name>
</gene>
<dbReference type="PANTHER" id="PTHR11766:SF1">
    <property type="entry name" value="TYROSINE--TRNA LIGASE"/>
    <property type="match status" value="1"/>
</dbReference>
<dbReference type="GO" id="GO:0006437">
    <property type="term" value="P:tyrosyl-tRNA aminoacylation"/>
    <property type="evidence" value="ECO:0007669"/>
    <property type="project" value="UniProtKB-UniRule"/>
</dbReference>
<dbReference type="GO" id="GO:0005829">
    <property type="term" value="C:cytosol"/>
    <property type="evidence" value="ECO:0007669"/>
    <property type="project" value="TreeGrafter"/>
</dbReference>
<reference evidence="13 14" key="1">
    <citation type="submission" date="2015-11" db="EMBL/GenBank/DDBJ databases">
        <title>Genomic analysis of 38 Legionella species identifies large and diverse effector repertoires.</title>
        <authorList>
            <person name="Burstein D."/>
            <person name="Amaro F."/>
            <person name="Zusman T."/>
            <person name="Lifshitz Z."/>
            <person name="Cohen O."/>
            <person name="Gilbert J.A."/>
            <person name="Pupko T."/>
            <person name="Shuman H.A."/>
            <person name="Segal G."/>
        </authorList>
    </citation>
    <scope>NUCLEOTIDE SEQUENCE [LARGE SCALE GENOMIC DNA]</scope>
    <source>
        <strain evidence="13 14">ATCC 51914</strain>
    </source>
</reference>
<dbReference type="EMBL" id="LNZB01000056">
    <property type="protein sequence ID" value="KTD75709.1"/>
    <property type="molecule type" value="Genomic_DNA"/>
</dbReference>
<dbReference type="InterPro" id="IPR002305">
    <property type="entry name" value="aa-tRNA-synth_Ic"/>
</dbReference>
<evidence type="ECO:0000256" key="2">
    <source>
        <dbReference type="ARBA" id="ARBA00022490"/>
    </source>
</evidence>
<feature type="short sequence motif" description="'KMSKS' region" evidence="10">
    <location>
        <begin position="226"/>
        <end position="230"/>
    </location>
</feature>
<keyword evidence="7 10" id="KW-0648">Protein biosynthesis</keyword>
<keyword evidence="14" id="KW-1185">Reference proteome</keyword>
<dbReference type="GO" id="GO:0003723">
    <property type="term" value="F:RNA binding"/>
    <property type="evidence" value="ECO:0007669"/>
    <property type="project" value="UniProtKB-KW"/>
</dbReference>
<evidence type="ECO:0000256" key="3">
    <source>
        <dbReference type="ARBA" id="ARBA00022598"/>
    </source>
</evidence>
<comment type="similarity">
    <text evidence="10">Belongs to the class-I aminoacyl-tRNA synthetase family. TyrS type 2 subfamily.</text>
</comment>
<dbReference type="Gene3D" id="3.40.50.620">
    <property type="entry name" value="HUPs"/>
    <property type="match status" value="1"/>
</dbReference>
<feature type="domain" description="RNA-binding S4" evidence="12">
    <location>
        <begin position="336"/>
        <end position="398"/>
    </location>
</feature>
<dbReference type="Gene3D" id="1.10.240.10">
    <property type="entry name" value="Tyrosyl-Transfer RNA Synthetase"/>
    <property type="match status" value="1"/>
</dbReference>
<keyword evidence="6 11" id="KW-0694">RNA-binding</keyword>
<evidence type="ECO:0000256" key="4">
    <source>
        <dbReference type="ARBA" id="ARBA00022741"/>
    </source>
</evidence>
<name>A0A0W1A2X9_9GAMM</name>
<dbReference type="Pfam" id="PF00579">
    <property type="entry name" value="tRNA-synt_1b"/>
    <property type="match status" value="1"/>
</dbReference>
<feature type="binding site" evidence="10">
    <location>
        <position position="229"/>
    </location>
    <ligand>
        <name>ATP</name>
        <dbReference type="ChEBI" id="CHEBI:30616"/>
    </ligand>
</feature>
<dbReference type="Gene3D" id="3.10.290.10">
    <property type="entry name" value="RNA-binding S4 domain"/>
    <property type="match status" value="1"/>
</dbReference>
<dbReference type="EC" id="6.1.1.1" evidence="10"/>
<dbReference type="GO" id="GO:0005524">
    <property type="term" value="F:ATP binding"/>
    <property type="evidence" value="ECO:0007669"/>
    <property type="project" value="UniProtKB-UniRule"/>
</dbReference>
<dbReference type="GO" id="GO:0004831">
    <property type="term" value="F:tyrosine-tRNA ligase activity"/>
    <property type="evidence" value="ECO:0007669"/>
    <property type="project" value="UniProtKB-UniRule"/>
</dbReference>
<dbReference type="SUPFAM" id="SSF52374">
    <property type="entry name" value="Nucleotidylyl transferase"/>
    <property type="match status" value="1"/>
</dbReference>
<comment type="caution">
    <text evidence="13">The sequence shown here is derived from an EMBL/GenBank/DDBJ whole genome shotgun (WGS) entry which is preliminary data.</text>
</comment>
<dbReference type="CDD" id="cd00805">
    <property type="entry name" value="TyrRS_core"/>
    <property type="match status" value="1"/>
</dbReference>
<evidence type="ECO:0000256" key="5">
    <source>
        <dbReference type="ARBA" id="ARBA00022840"/>
    </source>
</evidence>
<feature type="short sequence motif" description="'HIGH' region" evidence="10">
    <location>
        <begin position="42"/>
        <end position="51"/>
    </location>
</feature>
<dbReference type="PRINTS" id="PR01040">
    <property type="entry name" value="TRNASYNTHTYR"/>
</dbReference>
<proteinExistence type="inferred from homology"/>
<dbReference type="PROSITE" id="PS00178">
    <property type="entry name" value="AA_TRNA_LIGASE_I"/>
    <property type="match status" value="1"/>
</dbReference>
<dbReference type="InterPro" id="IPR002307">
    <property type="entry name" value="Tyr-tRNA-ligase"/>
</dbReference>
<evidence type="ECO:0000256" key="11">
    <source>
        <dbReference type="PROSITE-ProRule" id="PRU00182"/>
    </source>
</evidence>
<dbReference type="NCBIfam" id="TIGR00234">
    <property type="entry name" value="tyrS"/>
    <property type="match status" value="1"/>
</dbReference>
<dbReference type="AlphaFoldDB" id="A0A0W1A2X9"/>
<dbReference type="PANTHER" id="PTHR11766">
    <property type="entry name" value="TYROSYL-TRNA SYNTHETASE"/>
    <property type="match status" value="1"/>
</dbReference>
<dbReference type="FunFam" id="3.40.50.620:FF:000061">
    <property type="entry name" value="Tyrosine--tRNA ligase"/>
    <property type="match status" value="1"/>
</dbReference>
<dbReference type="FunFam" id="1.10.240.10:FF:000006">
    <property type="entry name" value="Tyrosine--tRNA ligase"/>
    <property type="match status" value="1"/>
</dbReference>
<evidence type="ECO:0000256" key="7">
    <source>
        <dbReference type="ARBA" id="ARBA00022917"/>
    </source>
</evidence>
<keyword evidence="5 10" id="KW-0067">ATP-binding</keyword>
<sequence>MIVQDSAYIELIRGCDEVLPSPELERKLEKKGSLKIKAGFDPTAPDLHLGHTVLLNKLRQFQQLGHEVIFLIGDFTAMIGDPTGKNVTRMPLSEETVLENAKTYQHQVFKILDPDKTTVAFNSQWLAKFNAVDLIRLAATHTVARMLERDDFNKRYTSGQPIAIHEFLYPLLQGYDSVALKADVELGGTDQKFNLLMGRELQKHYGFEPQVVMMLPLIEGLDGVKKMSKSLNNYIGITETPDQMFGKLMSVSDELMWRYIDLLSFKTGAEIQKLKQSAAEGANPRDIKIDFAKEIVARFHDQAQAEHAHKEFIERFQKGIIPEDLEEIELNLVEPIGLAQLLKQIHLTASTSESMRMVKQGAVKVNGNKIDDPSITLPSGNSYIIQVGKRRIAKLAIKKAQ</sequence>
<evidence type="ECO:0000256" key="1">
    <source>
        <dbReference type="ARBA" id="ARBA00011738"/>
    </source>
</evidence>
<comment type="catalytic activity">
    <reaction evidence="9 10">
        <text>tRNA(Tyr) + L-tyrosine + ATP = L-tyrosyl-tRNA(Tyr) + AMP + diphosphate + H(+)</text>
        <dbReference type="Rhea" id="RHEA:10220"/>
        <dbReference type="Rhea" id="RHEA-COMP:9706"/>
        <dbReference type="Rhea" id="RHEA-COMP:9707"/>
        <dbReference type="ChEBI" id="CHEBI:15378"/>
        <dbReference type="ChEBI" id="CHEBI:30616"/>
        <dbReference type="ChEBI" id="CHEBI:33019"/>
        <dbReference type="ChEBI" id="CHEBI:58315"/>
        <dbReference type="ChEBI" id="CHEBI:78442"/>
        <dbReference type="ChEBI" id="CHEBI:78536"/>
        <dbReference type="ChEBI" id="CHEBI:456215"/>
        <dbReference type="EC" id="6.1.1.1"/>
    </reaction>
</comment>
<dbReference type="SUPFAM" id="SSF55174">
    <property type="entry name" value="Alpha-L RNA-binding motif"/>
    <property type="match status" value="1"/>
</dbReference>
<accession>A0A0W1A2X9</accession>
<dbReference type="HAMAP" id="MF_02007">
    <property type="entry name" value="Tyr_tRNA_synth_type2"/>
    <property type="match status" value="1"/>
</dbReference>
<dbReference type="Proteomes" id="UP000054729">
    <property type="component" value="Unassembled WGS sequence"/>
</dbReference>
<dbReference type="InterPro" id="IPR024088">
    <property type="entry name" value="Tyr-tRNA-ligase_bac-type"/>
</dbReference>
<dbReference type="PATRIC" id="fig|66969.6.peg.2858"/>
<keyword evidence="3 10" id="KW-0436">Ligase</keyword>
<evidence type="ECO:0000256" key="10">
    <source>
        <dbReference type="HAMAP-Rule" id="MF_02007"/>
    </source>
</evidence>
<evidence type="ECO:0000256" key="9">
    <source>
        <dbReference type="ARBA" id="ARBA00048248"/>
    </source>
</evidence>
<comment type="subcellular location">
    <subcellularLocation>
        <location evidence="10">Cytoplasm</location>
    </subcellularLocation>
</comment>
<dbReference type="STRING" id="66969.Lwal_2647"/>
<evidence type="ECO:0000259" key="12">
    <source>
        <dbReference type="SMART" id="SM00363"/>
    </source>
</evidence>
<dbReference type="InterPro" id="IPR002942">
    <property type="entry name" value="S4_RNA-bd"/>
</dbReference>
<evidence type="ECO:0000256" key="8">
    <source>
        <dbReference type="ARBA" id="ARBA00023146"/>
    </source>
</evidence>
<dbReference type="RefSeq" id="WP_058481267.1">
    <property type="nucleotide sequence ID" value="NZ_CAAAIQ010000013.1"/>
</dbReference>
<organism evidence="13 14">
    <name type="scientific">Legionella waltersii</name>
    <dbReference type="NCBI Taxonomy" id="66969"/>
    <lineage>
        <taxon>Bacteria</taxon>
        <taxon>Pseudomonadati</taxon>
        <taxon>Pseudomonadota</taxon>
        <taxon>Gammaproteobacteria</taxon>
        <taxon>Legionellales</taxon>
        <taxon>Legionellaceae</taxon>
        <taxon>Legionella</taxon>
    </lineage>
</organism>